<dbReference type="GO" id="GO:0005524">
    <property type="term" value="F:ATP binding"/>
    <property type="evidence" value="ECO:0007669"/>
    <property type="project" value="UniProtKB-KW"/>
</dbReference>
<feature type="domain" description="PASTA" evidence="12">
    <location>
        <begin position="493"/>
        <end position="559"/>
    </location>
</feature>
<dbReference type="InterPro" id="IPR000719">
    <property type="entry name" value="Prot_kinase_dom"/>
</dbReference>
<feature type="compositionally biased region" description="Low complexity" evidence="9">
    <location>
        <begin position="315"/>
        <end position="325"/>
    </location>
</feature>
<dbReference type="KEGG" id="sarm:DVA86_08175"/>
<dbReference type="SMART" id="SM00740">
    <property type="entry name" value="PASTA"/>
    <property type="match status" value="4"/>
</dbReference>
<dbReference type="CDD" id="cd14014">
    <property type="entry name" value="STKc_PknB_like"/>
    <property type="match status" value="1"/>
</dbReference>
<feature type="compositionally biased region" description="Low complexity" evidence="9">
    <location>
        <begin position="346"/>
        <end position="355"/>
    </location>
</feature>
<dbReference type="Pfam" id="PF00069">
    <property type="entry name" value="Pkinase"/>
    <property type="match status" value="1"/>
</dbReference>
<dbReference type="FunFam" id="3.30.200.20:FF:000035">
    <property type="entry name" value="Serine/threonine protein kinase Stk1"/>
    <property type="match status" value="1"/>
</dbReference>
<keyword evidence="3" id="KW-0808">Transferase</keyword>
<dbReference type="PROSITE" id="PS50011">
    <property type="entry name" value="PROTEIN_KINASE_DOM"/>
    <property type="match status" value="1"/>
</dbReference>
<keyword evidence="10" id="KW-0472">Membrane</keyword>
<gene>
    <name evidence="13" type="ORF">DVA86_08175</name>
</gene>
<evidence type="ECO:0000256" key="4">
    <source>
        <dbReference type="ARBA" id="ARBA00022741"/>
    </source>
</evidence>
<protein>
    <recommendedName>
        <fullName evidence="1">non-specific serine/threonine protein kinase</fullName>
        <ecNumber evidence="1">2.7.11.1</ecNumber>
    </recommendedName>
</protein>
<dbReference type="EC" id="2.7.11.1" evidence="1"/>
<dbReference type="GO" id="GO:0045717">
    <property type="term" value="P:negative regulation of fatty acid biosynthetic process"/>
    <property type="evidence" value="ECO:0007669"/>
    <property type="project" value="UniProtKB-ARBA"/>
</dbReference>
<evidence type="ECO:0000256" key="6">
    <source>
        <dbReference type="ARBA" id="ARBA00022840"/>
    </source>
</evidence>
<evidence type="ECO:0000256" key="1">
    <source>
        <dbReference type="ARBA" id="ARBA00012513"/>
    </source>
</evidence>
<dbReference type="InterPro" id="IPR011009">
    <property type="entry name" value="Kinase-like_dom_sf"/>
</dbReference>
<evidence type="ECO:0000256" key="9">
    <source>
        <dbReference type="SAM" id="MobiDB-lite"/>
    </source>
</evidence>
<dbReference type="EMBL" id="CP031320">
    <property type="protein sequence ID" value="AXK32624.1"/>
    <property type="molecule type" value="Genomic_DNA"/>
</dbReference>
<comment type="catalytic activity">
    <reaction evidence="7">
        <text>L-threonyl-[protein] + ATP = O-phospho-L-threonyl-[protein] + ADP + H(+)</text>
        <dbReference type="Rhea" id="RHEA:46608"/>
        <dbReference type="Rhea" id="RHEA-COMP:11060"/>
        <dbReference type="Rhea" id="RHEA-COMP:11605"/>
        <dbReference type="ChEBI" id="CHEBI:15378"/>
        <dbReference type="ChEBI" id="CHEBI:30013"/>
        <dbReference type="ChEBI" id="CHEBI:30616"/>
        <dbReference type="ChEBI" id="CHEBI:61977"/>
        <dbReference type="ChEBI" id="CHEBI:456216"/>
        <dbReference type="EC" id="2.7.11.1"/>
    </reaction>
</comment>
<evidence type="ECO:0000259" key="12">
    <source>
        <dbReference type="PROSITE" id="PS51178"/>
    </source>
</evidence>
<evidence type="ECO:0000256" key="7">
    <source>
        <dbReference type="ARBA" id="ARBA00047899"/>
    </source>
</evidence>
<dbReference type="GO" id="GO:0004674">
    <property type="term" value="F:protein serine/threonine kinase activity"/>
    <property type="evidence" value="ECO:0007669"/>
    <property type="project" value="UniProtKB-KW"/>
</dbReference>
<feature type="compositionally biased region" description="Basic and acidic residues" evidence="9">
    <location>
        <begin position="293"/>
        <end position="302"/>
    </location>
</feature>
<dbReference type="SUPFAM" id="SSF54184">
    <property type="entry name" value="Penicillin-binding protein 2x (pbp-2x), c-terminal domain"/>
    <property type="match status" value="1"/>
</dbReference>
<evidence type="ECO:0000256" key="2">
    <source>
        <dbReference type="ARBA" id="ARBA00022527"/>
    </source>
</evidence>
<dbReference type="Gene3D" id="3.30.200.20">
    <property type="entry name" value="Phosphorylase Kinase, domain 1"/>
    <property type="match status" value="1"/>
</dbReference>
<dbReference type="PROSITE" id="PS00108">
    <property type="entry name" value="PROTEIN_KINASE_ST"/>
    <property type="match status" value="1"/>
</dbReference>
<name>A0A345XLV8_9ACTN</name>
<dbReference type="PANTHER" id="PTHR43289:SF34">
    <property type="entry name" value="SERINE_THREONINE-PROTEIN KINASE YBDM-RELATED"/>
    <property type="match status" value="1"/>
</dbReference>
<dbReference type="Gene3D" id="1.10.510.10">
    <property type="entry name" value="Transferase(Phosphotransferase) domain 1"/>
    <property type="match status" value="1"/>
</dbReference>
<keyword evidence="4" id="KW-0547">Nucleotide-binding</keyword>
<dbReference type="Proteomes" id="UP000254425">
    <property type="component" value="Chromosome"/>
</dbReference>
<evidence type="ECO:0000256" key="8">
    <source>
        <dbReference type="ARBA" id="ARBA00048679"/>
    </source>
</evidence>
<dbReference type="FunFam" id="1.10.510.10:FF:000021">
    <property type="entry name" value="Serine/threonine protein kinase"/>
    <property type="match status" value="1"/>
</dbReference>
<dbReference type="CDD" id="cd06577">
    <property type="entry name" value="PASTA_pknB"/>
    <property type="match status" value="4"/>
</dbReference>
<evidence type="ECO:0000256" key="5">
    <source>
        <dbReference type="ARBA" id="ARBA00022777"/>
    </source>
</evidence>
<evidence type="ECO:0000313" key="14">
    <source>
        <dbReference type="Proteomes" id="UP000254425"/>
    </source>
</evidence>
<feature type="domain" description="PASTA" evidence="12">
    <location>
        <begin position="560"/>
        <end position="627"/>
    </location>
</feature>
<keyword evidence="5 13" id="KW-0418">Kinase</keyword>
<dbReference type="InterPro" id="IPR008271">
    <property type="entry name" value="Ser/Thr_kinase_AS"/>
</dbReference>
<dbReference type="Gene3D" id="3.30.10.20">
    <property type="match status" value="4"/>
</dbReference>
<dbReference type="SUPFAM" id="SSF56112">
    <property type="entry name" value="Protein kinase-like (PK-like)"/>
    <property type="match status" value="1"/>
</dbReference>
<dbReference type="RefSeq" id="WP_208876949.1">
    <property type="nucleotide sequence ID" value="NZ_CP031320.1"/>
</dbReference>
<dbReference type="PROSITE" id="PS51178">
    <property type="entry name" value="PASTA"/>
    <property type="match status" value="4"/>
</dbReference>
<organism evidence="13 14">
    <name type="scientific">Streptomyces armeniacus</name>
    <dbReference type="NCBI Taxonomy" id="83291"/>
    <lineage>
        <taxon>Bacteria</taxon>
        <taxon>Bacillati</taxon>
        <taxon>Actinomycetota</taxon>
        <taxon>Actinomycetes</taxon>
        <taxon>Kitasatosporales</taxon>
        <taxon>Streptomycetaceae</taxon>
        <taxon>Streptomyces</taxon>
    </lineage>
</organism>
<dbReference type="AlphaFoldDB" id="A0A345XLV8"/>
<comment type="catalytic activity">
    <reaction evidence="8">
        <text>L-seryl-[protein] + ATP = O-phospho-L-seryl-[protein] + ADP + H(+)</text>
        <dbReference type="Rhea" id="RHEA:17989"/>
        <dbReference type="Rhea" id="RHEA-COMP:9863"/>
        <dbReference type="Rhea" id="RHEA-COMP:11604"/>
        <dbReference type="ChEBI" id="CHEBI:15378"/>
        <dbReference type="ChEBI" id="CHEBI:29999"/>
        <dbReference type="ChEBI" id="CHEBI:30616"/>
        <dbReference type="ChEBI" id="CHEBI:83421"/>
        <dbReference type="ChEBI" id="CHEBI:456216"/>
        <dbReference type="EC" id="2.7.11.1"/>
    </reaction>
</comment>
<sequence>MDTTLHDPLVGQRLDGRYRVDARIAVGGMATVYRAVDTRLDRVLALKVMHTSLAADGVFVERFIREAKSAAKLAHPNVVAVFDQGTDGTYVYLAMEYVAGCTLRDVLRDRGALRPRVALDVLEPMLAALGAAHRAGLVHRDMKPENVLIGDDGSVKVADFGLVRTADGQTTSSTGSIMGTVSYLAPEQIEEGTADARADLYACGVLLYEMLTGAKPHAPGTPAQVIYQHLHEGIPTPSRSVPGLARQLDELVARATARAPGDRPDDAVALLAEVRTMRATLSDEELDAVPPRARTDADEGAEHLTSVLSRRVSQGAVAPPAAGAAAGAGAGAGASSDTPQDAVPGRVPEGRAPAAEPEPPVRDGIPAQAGAPPVRAETPDRDTTQLAALPHAEAAEPPAGSAPAEHAPPGANAAPGAASGIPYTPSPYARAHALPDPDAEPRTDADADSPADGAGGTRDATGLRRWLPRRTLLILAAVLLVLLAGGGAWYFAAGQYTKTPAVLDMTEAKARDTLEKAGLDVDVQRDYSLRVKRGRVIESSPGPGERVGGTDAVTIVVSRGPEIVKVPDLSDQPLAKARAKLRDVGLEPGLISREFDAQTAQGSVIRTEPDTGTGKRPGSAVALTVSKGQAIQVPDLIGDEEKSARDVLEALGLKVRIAKERVFSDEEAGTIAKQSSSEGAPVAKGDTITLTLSKGQDMVAVPDVGDMTADKARQTLEGAGFTVDVRKVFVSDRVFNQAPDAGDNAPRGSEITIWVR</sequence>
<keyword evidence="14" id="KW-1185">Reference proteome</keyword>
<feature type="domain" description="PASTA" evidence="12">
    <location>
        <begin position="628"/>
        <end position="694"/>
    </location>
</feature>
<reference evidence="13 14" key="1">
    <citation type="submission" date="2018-07" db="EMBL/GenBank/DDBJ databases">
        <title>Draft genome of the type strain Streptomyces armeniacus ATCC 15676.</title>
        <authorList>
            <person name="Labana P."/>
            <person name="Gosse J.T."/>
            <person name="Boddy C.N."/>
        </authorList>
    </citation>
    <scope>NUCLEOTIDE SEQUENCE [LARGE SCALE GENOMIC DNA]</scope>
    <source>
        <strain evidence="13 14">ATCC 15676</strain>
    </source>
</reference>
<dbReference type="SMART" id="SM00220">
    <property type="entry name" value="S_TKc"/>
    <property type="match status" value="1"/>
</dbReference>
<keyword evidence="2 13" id="KW-0723">Serine/threonine-protein kinase</keyword>
<feature type="transmembrane region" description="Helical" evidence="10">
    <location>
        <begin position="472"/>
        <end position="492"/>
    </location>
</feature>
<feature type="domain" description="Protein kinase" evidence="11">
    <location>
        <begin position="18"/>
        <end position="281"/>
    </location>
</feature>
<feature type="compositionally biased region" description="Basic and acidic residues" evidence="9">
    <location>
        <begin position="433"/>
        <end position="445"/>
    </location>
</feature>
<feature type="region of interest" description="Disordered" evidence="9">
    <location>
        <begin position="282"/>
        <end position="460"/>
    </location>
</feature>
<dbReference type="InterPro" id="IPR005543">
    <property type="entry name" value="PASTA_dom"/>
</dbReference>
<evidence type="ECO:0000256" key="3">
    <source>
        <dbReference type="ARBA" id="ARBA00022679"/>
    </source>
</evidence>
<keyword evidence="10" id="KW-1133">Transmembrane helix</keyword>
<keyword evidence="6" id="KW-0067">ATP-binding</keyword>
<feature type="compositionally biased region" description="Low complexity" evidence="9">
    <location>
        <begin position="448"/>
        <end position="460"/>
    </location>
</feature>
<feature type="domain" description="PASTA" evidence="12">
    <location>
        <begin position="695"/>
        <end position="756"/>
    </location>
</feature>
<accession>A0A345XLV8</accession>
<proteinExistence type="predicted"/>
<dbReference type="Pfam" id="PF03793">
    <property type="entry name" value="PASTA"/>
    <property type="match status" value="4"/>
</dbReference>
<keyword evidence="10" id="KW-0812">Transmembrane</keyword>
<dbReference type="PANTHER" id="PTHR43289">
    <property type="entry name" value="MITOGEN-ACTIVATED PROTEIN KINASE KINASE KINASE 20-RELATED"/>
    <property type="match status" value="1"/>
</dbReference>
<feature type="compositionally biased region" description="Low complexity" evidence="9">
    <location>
        <begin position="386"/>
        <end position="422"/>
    </location>
</feature>
<evidence type="ECO:0000313" key="13">
    <source>
        <dbReference type="EMBL" id="AXK32624.1"/>
    </source>
</evidence>
<evidence type="ECO:0000256" key="10">
    <source>
        <dbReference type="SAM" id="Phobius"/>
    </source>
</evidence>
<evidence type="ECO:0000259" key="11">
    <source>
        <dbReference type="PROSITE" id="PS50011"/>
    </source>
</evidence>